<sequence length="272" mass="29606">MDDWIALLRLDVGHGYYADGRCRGLRFEPAAETADTLRRCGVLARSDGSSLHLHAPADTLDRLETSDGGLAWRVFATDDAFACGTDDRAERPGQLLWVGGPTPGGATDLAAEPRPLTSPDVAALLQPRDRQLPPFALLWLPIDGLLAGVSPPVPLRLRWQLAPRATVWKYCLHGNWPEPALAIVDAAGQTEFGAPAADHMDDGTPVLAIRSLGRLPLGQRPLQRLQLRSRPEPDGRSDKVLIRRLPLPAAQFLAREVIDGQPAVISEIHVHR</sequence>
<proteinExistence type="predicted"/>
<evidence type="ECO:0000313" key="2">
    <source>
        <dbReference type="Proteomes" id="UP001200741"/>
    </source>
</evidence>
<keyword evidence="2" id="KW-1185">Reference proteome</keyword>
<organism evidence="1 2">
    <name type="scientific">Pelomonas cellulosilytica</name>
    <dbReference type="NCBI Taxonomy" id="2906762"/>
    <lineage>
        <taxon>Bacteria</taxon>
        <taxon>Pseudomonadati</taxon>
        <taxon>Pseudomonadota</taxon>
        <taxon>Betaproteobacteria</taxon>
        <taxon>Burkholderiales</taxon>
        <taxon>Sphaerotilaceae</taxon>
        <taxon>Roseateles</taxon>
    </lineage>
</organism>
<dbReference type="RefSeq" id="WP_233371245.1">
    <property type="nucleotide sequence ID" value="NZ_JAJTWU010000003.1"/>
</dbReference>
<name>A0ABS8XNF9_9BURK</name>
<gene>
    <name evidence="1" type="ORF">LXT13_07650</name>
</gene>
<protein>
    <submittedName>
        <fullName evidence="1">Uncharacterized protein</fullName>
    </submittedName>
</protein>
<accession>A0ABS8XNF9</accession>
<evidence type="ECO:0000313" key="1">
    <source>
        <dbReference type="EMBL" id="MCE4554319.1"/>
    </source>
</evidence>
<comment type="caution">
    <text evidence="1">The sequence shown here is derived from an EMBL/GenBank/DDBJ whole genome shotgun (WGS) entry which is preliminary data.</text>
</comment>
<dbReference type="EMBL" id="JAJTWU010000003">
    <property type="protein sequence ID" value="MCE4554319.1"/>
    <property type="molecule type" value="Genomic_DNA"/>
</dbReference>
<dbReference type="Proteomes" id="UP001200741">
    <property type="component" value="Unassembled WGS sequence"/>
</dbReference>
<reference evidence="1 2" key="1">
    <citation type="submission" date="2021-12" db="EMBL/GenBank/DDBJ databases">
        <title>Genome seq of P8.</title>
        <authorList>
            <person name="Seo T."/>
        </authorList>
    </citation>
    <scope>NUCLEOTIDE SEQUENCE [LARGE SCALE GENOMIC DNA]</scope>
    <source>
        <strain evidence="1 2">P8</strain>
    </source>
</reference>